<dbReference type="AlphaFoldDB" id="A0AAE0JR41"/>
<reference evidence="3" key="1">
    <citation type="journal article" date="2023" name="Mol. Phylogenet. Evol.">
        <title>Genome-scale phylogeny and comparative genomics of the fungal order Sordariales.</title>
        <authorList>
            <person name="Hensen N."/>
            <person name="Bonometti L."/>
            <person name="Westerberg I."/>
            <person name="Brannstrom I.O."/>
            <person name="Guillou S."/>
            <person name="Cros-Aarteil S."/>
            <person name="Calhoun S."/>
            <person name="Haridas S."/>
            <person name="Kuo A."/>
            <person name="Mondo S."/>
            <person name="Pangilinan J."/>
            <person name="Riley R."/>
            <person name="LaButti K."/>
            <person name="Andreopoulos B."/>
            <person name="Lipzen A."/>
            <person name="Chen C."/>
            <person name="Yan M."/>
            <person name="Daum C."/>
            <person name="Ng V."/>
            <person name="Clum A."/>
            <person name="Steindorff A."/>
            <person name="Ohm R.A."/>
            <person name="Martin F."/>
            <person name="Silar P."/>
            <person name="Natvig D.O."/>
            <person name="Lalanne C."/>
            <person name="Gautier V."/>
            <person name="Ament-Velasquez S.L."/>
            <person name="Kruys A."/>
            <person name="Hutchinson M.I."/>
            <person name="Powell A.J."/>
            <person name="Barry K."/>
            <person name="Miller A.N."/>
            <person name="Grigoriev I.V."/>
            <person name="Debuchy R."/>
            <person name="Gladieux P."/>
            <person name="Hiltunen Thoren M."/>
            <person name="Johannesson H."/>
        </authorList>
    </citation>
    <scope>NUCLEOTIDE SEQUENCE</scope>
    <source>
        <strain evidence="3">CBS 560.94</strain>
    </source>
</reference>
<evidence type="ECO:0000256" key="2">
    <source>
        <dbReference type="SAM" id="Phobius"/>
    </source>
</evidence>
<organism evidence="3 4">
    <name type="scientific">Neurospora tetraspora</name>
    <dbReference type="NCBI Taxonomy" id="94610"/>
    <lineage>
        <taxon>Eukaryota</taxon>
        <taxon>Fungi</taxon>
        <taxon>Dikarya</taxon>
        <taxon>Ascomycota</taxon>
        <taxon>Pezizomycotina</taxon>
        <taxon>Sordariomycetes</taxon>
        <taxon>Sordariomycetidae</taxon>
        <taxon>Sordariales</taxon>
        <taxon>Sordariaceae</taxon>
        <taxon>Neurospora</taxon>
    </lineage>
</organism>
<evidence type="ECO:0000313" key="3">
    <source>
        <dbReference type="EMBL" id="KAK3356234.1"/>
    </source>
</evidence>
<evidence type="ECO:0000256" key="1">
    <source>
        <dbReference type="SAM" id="MobiDB-lite"/>
    </source>
</evidence>
<keyword evidence="4" id="KW-1185">Reference proteome</keyword>
<dbReference type="Proteomes" id="UP001278500">
    <property type="component" value="Unassembled WGS sequence"/>
</dbReference>
<comment type="caution">
    <text evidence="3">The sequence shown here is derived from an EMBL/GenBank/DDBJ whole genome shotgun (WGS) entry which is preliminary data.</text>
</comment>
<feature type="transmembrane region" description="Helical" evidence="2">
    <location>
        <begin position="81"/>
        <end position="113"/>
    </location>
</feature>
<evidence type="ECO:0000313" key="4">
    <source>
        <dbReference type="Proteomes" id="UP001278500"/>
    </source>
</evidence>
<dbReference type="RefSeq" id="XP_062687611.1">
    <property type="nucleotide sequence ID" value="XM_062825412.1"/>
</dbReference>
<gene>
    <name evidence="3" type="ORF">B0H65DRAFT_439380</name>
</gene>
<keyword evidence="2" id="KW-0472">Membrane</keyword>
<name>A0AAE0JR41_9PEZI</name>
<protein>
    <submittedName>
        <fullName evidence="3">Uncharacterized protein</fullName>
    </submittedName>
</protein>
<sequence length="137" mass="15297">MLSLSVVVRGRKALQGTRTLMWTWTGNGRGRGSSRQEGITQQMPRLEAACARLMDWEERLMFRWAERLRFGLGFIEELGRIWVNVVTAATSVVAAALAVAVAALAVAAVAITVEKSQSTRRRRRSRQNKVSPKMVKL</sequence>
<keyword evidence="2" id="KW-0812">Transmembrane</keyword>
<keyword evidence="2" id="KW-1133">Transmembrane helix</keyword>
<accession>A0AAE0JR41</accession>
<reference evidence="3" key="2">
    <citation type="submission" date="2023-06" db="EMBL/GenBank/DDBJ databases">
        <authorList>
            <consortium name="Lawrence Berkeley National Laboratory"/>
            <person name="Haridas S."/>
            <person name="Hensen N."/>
            <person name="Bonometti L."/>
            <person name="Westerberg I."/>
            <person name="Brannstrom I.O."/>
            <person name="Guillou S."/>
            <person name="Cros-Aarteil S."/>
            <person name="Calhoun S."/>
            <person name="Kuo A."/>
            <person name="Mondo S."/>
            <person name="Pangilinan J."/>
            <person name="Riley R."/>
            <person name="Labutti K."/>
            <person name="Andreopoulos B."/>
            <person name="Lipzen A."/>
            <person name="Chen C."/>
            <person name="Yanf M."/>
            <person name="Daum C."/>
            <person name="Ng V."/>
            <person name="Clum A."/>
            <person name="Steindorff A."/>
            <person name="Ohm R."/>
            <person name="Martin F."/>
            <person name="Silar P."/>
            <person name="Natvig D."/>
            <person name="Lalanne C."/>
            <person name="Gautier V."/>
            <person name="Ament-Velasquez S.L."/>
            <person name="Kruys A."/>
            <person name="Hutchinson M.I."/>
            <person name="Powell A.J."/>
            <person name="Barry K."/>
            <person name="Miller A.N."/>
            <person name="Grigoriev I.V."/>
            <person name="Debuchy R."/>
            <person name="Gladieux P."/>
            <person name="Thoren M.H."/>
            <person name="Johannesson H."/>
        </authorList>
    </citation>
    <scope>NUCLEOTIDE SEQUENCE</scope>
    <source>
        <strain evidence="3">CBS 560.94</strain>
    </source>
</reference>
<feature type="region of interest" description="Disordered" evidence="1">
    <location>
        <begin position="117"/>
        <end position="137"/>
    </location>
</feature>
<proteinExistence type="predicted"/>
<feature type="compositionally biased region" description="Basic residues" evidence="1">
    <location>
        <begin position="118"/>
        <end position="127"/>
    </location>
</feature>
<dbReference type="EMBL" id="JAUEPP010000001">
    <property type="protein sequence ID" value="KAK3356234.1"/>
    <property type="molecule type" value="Genomic_DNA"/>
</dbReference>
<dbReference type="GeneID" id="87862566"/>